<dbReference type="EMBL" id="MU004435">
    <property type="protein sequence ID" value="KAF2651089.1"/>
    <property type="molecule type" value="Genomic_DNA"/>
</dbReference>
<evidence type="ECO:0000313" key="2">
    <source>
        <dbReference type="EMBL" id="KAF2651089.1"/>
    </source>
</evidence>
<feature type="region of interest" description="Disordered" evidence="1">
    <location>
        <begin position="249"/>
        <end position="292"/>
    </location>
</feature>
<protein>
    <submittedName>
        <fullName evidence="2">Uncharacterized protein</fullName>
    </submittedName>
</protein>
<evidence type="ECO:0000256" key="1">
    <source>
        <dbReference type="SAM" id="MobiDB-lite"/>
    </source>
</evidence>
<keyword evidence="3" id="KW-1185">Reference proteome</keyword>
<accession>A0A6A6STS8</accession>
<gene>
    <name evidence="2" type="ORF">K491DRAFT_782139</name>
</gene>
<organism evidence="2 3">
    <name type="scientific">Lophiostoma macrostomum CBS 122681</name>
    <dbReference type="NCBI Taxonomy" id="1314788"/>
    <lineage>
        <taxon>Eukaryota</taxon>
        <taxon>Fungi</taxon>
        <taxon>Dikarya</taxon>
        <taxon>Ascomycota</taxon>
        <taxon>Pezizomycotina</taxon>
        <taxon>Dothideomycetes</taxon>
        <taxon>Pleosporomycetidae</taxon>
        <taxon>Pleosporales</taxon>
        <taxon>Lophiostomataceae</taxon>
        <taxon>Lophiostoma</taxon>
    </lineage>
</organism>
<sequence>MSTQLERAASSSSSLKRRYEAHVEQADVQSYFFPARYGLGVFEHLGNAAPSTFQLNCYIHPRKRQKTVHVEEQSMSGNLFDIPKSLSEQTQKRPVDAADLVGQGIGDDSNRNLESSIEINHNDDLIDKDFIPREVPTVRDTGAFTTRLSQGSCETHALDIDQVKRQGVQNNTLWSSETSGQQAATARSDQFSDYHSVSSDRDSPGKVLHNPVDSEMSDRPNITIGHGEYGHGVPAEGSALERRFSAAHSINQEEGSSISRDDSCSTDPNKKASHSSTSKSDQPSNFSSESDFRSWHADDLEDRKTVFTTREAKLISTATNSVSKPYVALLISQQLLETMCKAVAAQEHYDRIKCRREEQMEERFNGPDIFFQKKRDALTSLERKMLKRPKGPSVQQIEKLKRLREEFVTIEENHRPYLRKQAQQKEERETAKRSAWEWAKELGRELAGLCHHAGLQDQKSRGATSANGNSEFVAPSPPRAASFYSSNVPAESIFTSQSRCRQPTNLTLEILQTNGLQCTPEVLENSISESAAILEQRRAALAEAREAFDRHKWEYKSQLVEHISSQKSPRSDNLELLDEFGPIYLKRGQDLTRRLREAEEAYEAALASELDRNAFAGYDVEQEGEVQVTEEVALILEELKNSKVDKWLQGISDEIKGADIAAVPQPVSERKFAPCKGMTSTKGWTGLANNVPHLQCATGDVEPLPQIRKRRAVDDISPVPLKRQNTEGKEFEAHFEPIPEEVLQDVPPKEDNKAHVDDERWDSISLADVADVREAIVSYAKRQRRGFL</sequence>
<feature type="compositionally biased region" description="Polar residues" evidence="1">
    <location>
        <begin position="249"/>
        <end position="258"/>
    </location>
</feature>
<reference evidence="2" key="1">
    <citation type="journal article" date="2020" name="Stud. Mycol.">
        <title>101 Dothideomycetes genomes: a test case for predicting lifestyles and emergence of pathogens.</title>
        <authorList>
            <person name="Haridas S."/>
            <person name="Albert R."/>
            <person name="Binder M."/>
            <person name="Bloem J."/>
            <person name="Labutti K."/>
            <person name="Salamov A."/>
            <person name="Andreopoulos B."/>
            <person name="Baker S."/>
            <person name="Barry K."/>
            <person name="Bills G."/>
            <person name="Bluhm B."/>
            <person name="Cannon C."/>
            <person name="Castanera R."/>
            <person name="Culley D."/>
            <person name="Daum C."/>
            <person name="Ezra D."/>
            <person name="Gonzalez J."/>
            <person name="Henrissat B."/>
            <person name="Kuo A."/>
            <person name="Liang C."/>
            <person name="Lipzen A."/>
            <person name="Lutzoni F."/>
            <person name="Magnuson J."/>
            <person name="Mondo S."/>
            <person name="Nolan M."/>
            <person name="Ohm R."/>
            <person name="Pangilinan J."/>
            <person name="Park H.-J."/>
            <person name="Ramirez L."/>
            <person name="Alfaro M."/>
            <person name="Sun H."/>
            <person name="Tritt A."/>
            <person name="Yoshinaga Y."/>
            <person name="Zwiers L.-H."/>
            <person name="Turgeon B."/>
            <person name="Goodwin S."/>
            <person name="Spatafora J."/>
            <person name="Crous P."/>
            <person name="Grigoriev I."/>
        </authorList>
    </citation>
    <scope>NUCLEOTIDE SEQUENCE</scope>
    <source>
        <strain evidence="2">CBS 122681</strain>
    </source>
</reference>
<evidence type="ECO:0000313" key="3">
    <source>
        <dbReference type="Proteomes" id="UP000799324"/>
    </source>
</evidence>
<feature type="compositionally biased region" description="Polar residues" evidence="1">
    <location>
        <begin position="173"/>
        <end position="197"/>
    </location>
</feature>
<dbReference type="AlphaFoldDB" id="A0A6A6STS8"/>
<name>A0A6A6STS8_9PLEO</name>
<feature type="compositionally biased region" description="Polar residues" evidence="1">
    <location>
        <begin position="274"/>
        <end position="289"/>
    </location>
</feature>
<dbReference type="Proteomes" id="UP000799324">
    <property type="component" value="Unassembled WGS sequence"/>
</dbReference>
<proteinExistence type="predicted"/>
<feature type="region of interest" description="Disordered" evidence="1">
    <location>
        <begin position="173"/>
        <end position="234"/>
    </location>
</feature>